<comment type="similarity">
    <text evidence="4">Belongs to the Fes family.</text>
</comment>
<keyword evidence="3" id="KW-0378">Hydrolase</keyword>
<evidence type="ECO:0000256" key="1">
    <source>
        <dbReference type="ARBA" id="ARBA00004496"/>
    </source>
</evidence>
<protein>
    <submittedName>
        <fullName evidence="6">Enterochelin esterase family protein</fullName>
    </submittedName>
</protein>
<dbReference type="GO" id="GO:0005506">
    <property type="term" value="F:iron ion binding"/>
    <property type="evidence" value="ECO:0007669"/>
    <property type="project" value="InterPro"/>
</dbReference>
<dbReference type="GO" id="GO:0005737">
    <property type="term" value="C:cytoplasm"/>
    <property type="evidence" value="ECO:0007669"/>
    <property type="project" value="UniProtKB-SubCell"/>
</dbReference>
<dbReference type="InterPro" id="IPR014756">
    <property type="entry name" value="Ig_E-set"/>
</dbReference>
<dbReference type="InterPro" id="IPR000801">
    <property type="entry name" value="Esterase-like"/>
</dbReference>
<keyword evidence="2" id="KW-0963">Cytoplasm</keyword>
<dbReference type="PANTHER" id="PTHR48098">
    <property type="entry name" value="ENTEROCHELIN ESTERASE-RELATED"/>
    <property type="match status" value="1"/>
</dbReference>
<reference evidence="6 7" key="1">
    <citation type="submission" date="2019-07" db="EMBL/GenBank/DDBJ databases">
        <title>R&amp;d 2014.</title>
        <authorList>
            <person name="Klenk H.-P."/>
        </authorList>
    </citation>
    <scope>NUCLEOTIDE SEQUENCE [LARGE SCALE GENOMIC DNA]</scope>
    <source>
        <strain evidence="6 7">DSM 43868</strain>
    </source>
</reference>
<dbReference type="GO" id="GO:0005975">
    <property type="term" value="P:carbohydrate metabolic process"/>
    <property type="evidence" value="ECO:0007669"/>
    <property type="project" value="UniProtKB-ARBA"/>
</dbReference>
<dbReference type="AlphaFoldDB" id="A0A562IB41"/>
<name>A0A562IB41_MICOL</name>
<dbReference type="InterPro" id="IPR029058">
    <property type="entry name" value="AB_hydrolase_fold"/>
</dbReference>
<dbReference type="Gene3D" id="2.60.40.10">
    <property type="entry name" value="Immunoglobulins"/>
    <property type="match status" value="1"/>
</dbReference>
<comment type="subcellular location">
    <subcellularLocation>
        <location evidence="1">Cytoplasm</location>
    </subcellularLocation>
</comment>
<accession>A0A562IB41</accession>
<keyword evidence="7" id="KW-1185">Reference proteome</keyword>
<evidence type="ECO:0000259" key="5">
    <source>
        <dbReference type="Pfam" id="PF11806"/>
    </source>
</evidence>
<dbReference type="GO" id="GO:0006826">
    <property type="term" value="P:iron ion transport"/>
    <property type="evidence" value="ECO:0007669"/>
    <property type="project" value="InterPro"/>
</dbReference>
<sequence length="418" mass="47436">MIAPTNSHTDHRIVRLKEALAAGDPGALDDFWKTVEADGSPLMEPMEGEEGRTLVTFLWRDPGDTDNVLVLFYSAPTQDGFSEYLFERIPGTDVFYKAYILPPDLRTTYLLSVNDPLEPFEKYSDIMARIPFYQRDPLNPREVTILDDLVVSVLELPDAPKQPWNIARRGVPKGKNNMHILDSEILKTQHHVSVYVPPGYSTDGEKYNVFVLFDGWSYFSFAATPTVLDNLLYAGRIDPFILVMHSNMDQAVRATELPCHEPFAEFLEREMMPFLRANYHISDDPARTYVGGSCYGGLAAAYVGFKLPHIFGNVISQSGSFWWPEPTTPDVEMEWLTRQFAESPRLPVRFSMEVGSLEAAIAEFDQLATNRKLRDVLLEKGYEVHYNEYTGGHDMITWRGTLVRRLLALAGKKPKPKS</sequence>
<dbReference type="NCBIfam" id="NF007758">
    <property type="entry name" value="PRK10439.1"/>
    <property type="match status" value="1"/>
</dbReference>
<dbReference type="PANTHER" id="PTHR48098:SF3">
    <property type="entry name" value="IRON(III) ENTEROBACTIN ESTERASE"/>
    <property type="match status" value="1"/>
</dbReference>
<evidence type="ECO:0000256" key="4">
    <source>
        <dbReference type="ARBA" id="ARBA00024201"/>
    </source>
</evidence>
<dbReference type="RefSeq" id="WP_145774983.1">
    <property type="nucleotide sequence ID" value="NZ_BAAATQ010000108.1"/>
</dbReference>
<dbReference type="EMBL" id="VLKE01000001">
    <property type="protein sequence ID" value="TWH68112.1"/>
    <property type="molecule type" value="Genomic_DNA"/>
</dbReference>
<dbReference type="GO" id="GO:0008849">
    <property type="term" value="F:enterochelin esterase activity"/>
    <property type="evidence" value="ECO:0007669"/>
    <property type="project" value="InterPro"/>
</dbReference>
<dbReference type="Pfam" id="PF00756">
    <property type="entry name" value="Esterase"/>
    <property type="match status" value="1"/>
</dbReference>
<dbReference type="InterPro" id="IPR013783">
    <property type="entry name" value="Ig-like_fold"/>
</dbReference>
<comment type="caution">
    <text evidence="6">The sequence shown here is derived from an EMBL/GenBank/DDBJ whole genome shotgun (WGS) entry which is preliminary data.</text>
</comment>
<dbReference type="SUPFAM" id="SSF53474">
    <property type="entry name" value="alpha/beta-Hydrolases"/>
    <property type="match status" value="1"/>
</dbReference>
<dbReference type="InterPro" id="IPR021764">
    <property type="entry name" value="Enterochelin_esterase_N"/>
</dbReference>
<evidence type="ECO:0000256" key="2">
    <source>
        <dbReference type="ARBA" id="ARBA00022490"/>
    </source>
</evidence>
<dbReference type="OrthoDB" id="9775130at2"/>
<dbReference type="SUPFAM" id="SSF81296">
    <property type="entry name" value="E set domains"/>
    <property type="match status" value="1"/>
</dbReference>
<evidence type="ECO:0000313" key="7">
    <source>
        <dbReference type="Proteomes" id="UP000319825"/>
    </source>
</evidence>
<dbReference type="Pfam" id="PF11806">
    <property type="entry name" value="Enterochelin_N"/>
    <property type="match status" value="1"/>
</dbReference>
<dbReference type="Gene3D" id="3.40.50.1820">
    <property type="entry name" value="alpha/beta hydrolase"/>
    <property type="match status" value="1"/>
</dbReference>
<gene>
    <name evidence="6" type="ORF">JD77_03100</name>
</gene>
<evidence type="ECO:0000256" key="3">
    <source>
        <dbReference type="ARBA" id="ARBA00022801"/>
    </source>
</evidence>
<organism evidence="6 7">
    <name type="scientific">Micromonospora olivasterospora</name>
    <dbReference type="NCBI Taxonomy" id="1880"/>
    <lineage>
        <taxon>Bacteria</taxon>
        <taxon>Bacillati</taxon>
        <taxon>Actinomycetota</taxon>
        <taxon>Actinomycetes</taxon>
        <taxon>Micromonosporales</taxon>
        <taxon>Micromonosporaceae</taxon>
        <taxon>Micromonospora</taxon>
    </lineage>
</organism>
<dbReference type="Proteomes" id="UP000319825">
    <property type="component" value="Unassembled WGS sequence"/>
</dbReference>
<evidence type="ECO:0000313" key="6">
    <source>
        <dbReference type="EMBL" id="TWH68112.1"/>
    </source>
</evidence>
<feature type="domain" description="Enterochelin esterase N-terminal" evidence="5">
    <location>
        <begin position="55"/>
        <end position="164"/>
    </location>
</feature>
<dbReference type="InterPro" id="IPR050583">
    <property type="entry name" value="Mycobacterial_A85_antigen"/>
</dbReference>
<proteinExistence type="inferred from homology"/>